<dbReference type="Proteomes" id="UP000777265">
    <property type="component" value="Unassembled WGS sequence"/>
</dbReference>
<proteinExistence type="predicted"/>
<comment type="caution">
    <text evidence="1">The sequence shown here is derived from an EMBL/GenBank/DDBJ whole genome shotgun (WGS) entry which is preliminary data.</text>
</comment>
<organism evidence="1 2">
    <name type="scientific">Syntrophorhabdus aromaticivorans</name>
    <dbReference type="NCBI Taxonomy" id="328301"/>
    <lineage>
        <taxon>Bacteria</taxon>
        <taxon>Pseudomonadati</taxon>
        <taxon>Thermodesulfobacteriota</taxon>
        <taxon>Syntrophorhabdia</taxon>
        <taxon>Syntrophorhabdales</taxon>
        <taxon>Syntrophorhabdaceae</taxon>
        <taxon>Syntrophorhabdus</taxon>
    </lineage>
</organism>
<reference evidence="1" key="2">
    <citation type="submission" date="2020-01" db="EMBL/GenBank/DDBJ databases">
        <authorList>
            <person name="Campanaro S."/>
        </authorList>
    </citation>
    <scope>NUCLEOTIDE SEQUENCE</scope>
    <source>
        <strain evidence="1">AS06rmzACSIP_7</strain>
    </source>
</reference>
<evidence type="ECO:0000313" key="2">
    <source>
        <dbReference type="Proteomes" id="UP000777265"/>
    </source>
</evidence>
<name>A0A971S2F2_9BACT</name>
<evidence type="ECO:0000313" key="1">
    <source>
        <dbReference type="EMBL" id="NLW36574.1"/>
    </source>
</evidence>
<accession>A0A971S2F2</accession>
<dbReference type="EMBL" id="JAAYEE010000269">
    <property type="protein sequence ID" value="NLW36574.1"/>
    <property type="molecule type" value="Genomic_DNA"/>
</dbReference>
<dbReference type="AlphaFoldDB" id="A0A971S2F2"/>
<protein>
    <submittedName>
        <fullName evidence="1">Uncharacterized protein</fullName>
    </submittedName>
</protein>
<gene>
    <name evidence="1" type="ORF">GXY80_14020</name>
</gene>
<reference evidence="1" key="1">
    <citation type="journal article" date="2020" name="Biotechnol. Biofuels">
        <title>New insights from the biogas microbiome by comprehensive genome-resolved metagenomics of nearly 1600 species originating from multiple anaerobic digesters.</title>
        <authorList>
            <person name="Campanaro S."/>
            <person name="Treu L."/>
            <person name="Rodriguez-R L.M."/>
            <person name="Kovalovszki A."/>
            <person name="Ziels R.M."/>
            <person name="Maus I."/>
            <person name="Zhu X."/>
            <person name="Kougias P.G."/>
            <person name="Basile A."/>
            <person name="Luo G."/>
            <person name="Schluter A."/>
            <person name="Konstantinidis K.T."/>
            <person name="Angelidaki I."/>
        </authorList>
    </citation>
    <scope>NUCLEOTIDE SEQUENCE</scope>
    <source>
        <strain evidence="1">AS06rmzACSIP_7</strain>
    </source>
</reference>
<sequence length="100" mass="11647">MSFNTVNEAKEYVVSVTNRAKSIEEIDSALAYFQEMADNAYNEESRSLWLNELNKLAQWKQSDDFKSGNYPLGIDELILELVEWRSAIYAFDLSPKKWTQ</sequence>